<dbReference type="EMBL" id="JASSZA010000007">
    <property type="protein sequence ID" value="KAK2105459.1"/>
    <property type="molecule type" value="Genomic_DNA"/>
</dbReference>
<feature type="non-terminal residue" evidence="1">
    <location>
        <position position="59"/>
    </location>
</feature>
<dbReference type="Proteomes" id="UP001266305">
    <property type="component" value="Unassembled WGS sequence"/>
</dbReference>
<gene>
    <name evidence="1" type="ORF">P7K49_014973</name>
</gene>
<sequence>LVQVKHLQDQQEPLTLHPSTPSLQGIVDYEMKKRILQEWEPPLMGKLFLTREQTKNLLK</sequence>
<comment type="caution">
    <text evidence="1">The sequence shown here is derived from an EMBL/GenBank/DDBJ whole genome shotgun (WGS) entry which is preliminary data.</text>
</comment>
<accession>A0ABQ9V959</accession>
<protein>
    <submittedName>
        <fullName evidence="1">Uncharacterized protein</fullName>
    </submittedName>
</protein>
<reference evidence="1 2" key="1">
    <citation type="submission" date="2023-05" db="EMBL/GenBank/DDBJ databases">
        <title>B98-5 Cell Line De Novo Hybrid Assembly: An Optical Mapping Approach.</title>
        <authorList>
            <person name="Kananen K."/>
            <person name="Auerbach J.A."/>
            <person name="Kautto E."/>
            <person name="Blachly J.S."/>
        </authorList>
    </citation>
    <scope>NUCLEOTIDE SEQUENCE [LARGE SCALE GENOMIC DNA]</scope>
    <source>
        <strain evidence="1">B95-8</strain>
        <tissue evidence="1">Cell line</tissue>
    </source>
</reference>
<organism evidence="1 2">
    <name type="scientific">Saguinus oedipus</name>
    <name type="common">Cotton-top tamarin</name>
    <name type="synonym">Oedipomidas oedipus</name>
    <dbReference type="NCBI Taxonomy" id="9490"/>
    <lineage>
        <taxon>Eukaryota</taxon>
        <taxon>Metazoa</taxon>
        <taxon>Chordata</taxon>
        <taxon>Craniata</taxon>
        <taxon>Vertebrata</taxon>
        <taxon>Euteleostomi</taxon>
        <taxon>Mammalia</taxon>
        <taxon>Eutheria</taxon>
        <taxon>Euarchontoglires</taxon>
        <taxon>Primates</taxon>
        <taxon>Haplorrhini</taxon>
        <taxon>Platyrrhini</taxon>
        <taxon>Cebidae</taxon>
        <taxon>Callitrichinae</taxon>
        <taxon>Saguinus</taxon>
    </lineage>
</organism>
<feature type="non-terminal residue" evidence="1">
    <location>
        <position position="1"/>
    </location>
</feature>
<evidence type="ECO:0000313" key="2">
    <source>
        <dbReference type="Proteomes" id="UP001266305"/>
    </source>
</evidence>
<proteinExistence type="predicted"/>
<evidence type="ECO:0000313" key="1">
    <source>
        <dbReference type="EMBL" id="KAK2105459.1"/>
    </source>
</evidence>
<keyword evidence="2" id="KW-1185">Reference proteome</keyword>
<name>A0ABQ9V959_SAGOE</name>